<feature type="transmembrane region" description="Helical" evidence="6">
    <location>
        <begin position="48"/>
        <end position="72"/>
    </location>
</feature>
<dbReference type="InterPro" id="IPR052337">
    <property type="entry name" value="SAT4-like"/>
</dbReference>
<evidence type="ECO:0000256" key="2">
    <source>
        <dbReference type="ARBA" id="ARBA00022692"/>
    </source>
</evidence>
<keyword evidence="3 6" id="KW-1133">Transmembrane helix</keyword>
<evidence type="ECO:0000256" key="4">
    <source>
        <dbReference type="ARBA" id="ARBA00023136"/>
    </source>
</evidence>
<dbReference type="PANTHER" id="PTHR33048:SF146">
    <property type="entry name" value="INTEGRAL MEMBRANE PROTEIN"/>
    <property type="match status" value="1"/>
</dbReference>
<feature type="transmembrane region" description="Helical" evidence="6">
    <location>
        <begin position="252"/>
        <end position="270"/>
    </location>
</feature>
<evidence type="ECO:0000256" key="5">
    <source>
        <dbReference type="ARBA" id="ARBA00038359"/>
    </source>
</evidence>
<gene>
    <name evidence="8" type="ORF">EV356DRAFT_535455</name>
</gene>
<proteinExistence type="inferred from homology"/>
<organism evidence="8 9">
    <name type="scientific">Viridothelium virens</name>
    <name type="common">Speckled blister lichen</name>
    <name type="synonym">Trypethelium virens</name>
    <dbReference type="NCBI Taxonomy" id="1048519"/>
    <lineage>
        <taxon>Eukaryota</taxon>
        <taxon>Fungi</taxon>
        <taxon>Dikarya</taxon>
        <taxon>Ascomycota</taxon>
        <taxon>Pezizomycotina</taxon>
        <taxon>Dothideomycetes</taxon>
        <taxon>Dothideomycetes incertae sedis</taxon>
        <taxon>Trypetheliales</taxon>
        <taxon>Trypetheliaceae</taxon>
        <taxon>Viridothelium</taxon>
    </lineage>
</organism>
<feature type="transmembrane region" description="Helical" evidence="6">
    <location>
        <begin position="128"/>
        <end position="148"/>
    </location>
</feature>
<protein>
    <recommendedName>
        <fullName evidence="7">Rhodopsin domain-containing protein</fullName>
    </recommendedName>
</protein>
<feature type="transmembrane region" description="Helical" evidence="6">
    <location>
        <begin position="211"/>
        <end position="232"/>
    </location>
</feature>
<keyword evidence="9" id="KW-1185">Reference proteome</keyword>
<dbReference type="AlphaFoldDB" id="A0A6A6H0W1"/>
<feature type="transmembrane region" description="Helical" evidence="6">
    <location>
        <begin position="176"/>
        <end position="199"/>
    </location>
</feature>
<evidence type="ECO:0000313" key="9">
    <source>
        <dbReference type="Proteomes" id="UP000800092"/>
    </source>
</evidence>
<dbReference type="Pfam" id="PF20684">
    <property type="entry name" value="Fung_rhodopsin"/>
    <property type="match status" value="1"/>
</dbReference>
<keyword evidence="4 6" id="KW-0472">Membrane</keyword>
<evidence type="ECO:0000256" key="6">
    <source>
        <dbReference type="SAM" id="Phobius"/>
    </source>
</evidence>
<dbReference type="EMBL" id="ML991826">
    <property type="protein sequence ID" value="KAF2231478.1"/>
    <property type="molecule type" value="Genomic_DNA"/>
</dbReference>
<sequence>MAQPQDNNIGTTLLILSWVGFAVSTPVVILRFWVAVMMVKRRLAVHDWMILLSVVFNFVSCVLITFAVHWGLGRHEIFLSYTQAFHATKYTTFLEPVIITAPMFGRISFACFLLGILGPRDIWFRWSLWAVIAIQLLQDAAIIIELFTQCGTHTNALWDPHINPADFCIPLTLQTVLAYLSSAFNSISDLWLSALPAVMIRSLSMAKSTKIALAAVLCLSLFAFAASIVKTVENANLSAVGDFTYNVTKLEIWIIVEINIVILTASAPTIRPFFVRSKRGTGSGYYDVEASGRRGLTNRSQNLALQSNSNYSESNRNKHGKVLPVQNGGSEEYILRTADKSDITRTTDVQIYYE</sequence>
<dbReference type="InterPro" id="IPR049326">
    <property type="entry name" value="Rhodopsin_dom_fungi"/>
</dbReference>
<dbReference type="OrthoDB" id="3934549at2759"/>
<evidence type="ECO:0000256" key="1">
    <source>
        <dbReference type="ARBA" id="ARBA00004141"/>
    </source>
</evidence>
<name>A0A6A6H0W1_VIRVR</name>
<feature type="transmembrane region" description="Helical" evidence="6">
    <location>
        <begin position="12"/>
        <end position="36"/>
    </location>
</feature>
<evidence type="ECO:0000259" key="7">
    <source>
        <dbReference type="Pfam" id="PF20684"/>
    </source>
</evidence>
<feature type="domain" description="Rhodopsin" evidence="7">
    <location>
        <begin position="30"/>
        <end position="275"/>
    </location>
</feature>
<dbReference type="GO" id="GO:0016020">
    <property type="term" value="C:membrane"/>
    <property type="evidence" value="ECO:0007669"/>
    <property type="project" value="UniProtKB-SubCell"/>
</dbReference>
<dbReference type="PANTHER" id="PTHR33048">
    <property type="entry name" value="PTH11-LIKE INTEGRAL MEMBRANE PROTEIN (AFU_ORTHOLOGUE AFUA_5G11245)"/>
    <property type="match status" value="1"/>
</dbReference>
<keyword evidence="2 6" id="KW-0812">Transmembrane</keyword>
<evidence type="ECO:0000313" key="8">
    <source>
        <dbReference type="EMBL" id="KAF2231478.1"/>
    </source>
</evidence>
<feature type="transmembrane region" description="Helical" evidence="6">
    <location>
        <begin position="92"/>
        <end position="116"/>
    </location>
</feature>
<dbReference type="Proteomes" id="UP000800092">
    <property type="component" value="Unassembled WGS sequence"/>
</dbReference>
<comment type="subcellular location">
    <subcellularLocation>
        <location evidence="1">Membrane</location>
        <topology evidence="1">Multi-pass membrane protein</topology>
    </subcellularLocation>
</comment>
<evidence type="ECO:0000256" key="3">
    <source>
        <dbReference type="ARBA" id="ARBA00022989"/>
    </source>
</evidence>
<comment type="similarity">
    <text evidence="5">Belongs to the SAT4 family.</text>
</comment>
<reference evidence="8" key="1">
    <citation type="journal article" date="2020" name="Stud. Mycol.">
        <title>101 Dothideomycetes genomes: a test case for predicting lifestyles and emergence of pathogens.</title>
        <authorList>
            <person name="Haridas S."/>
            <person name="Albert R."/>
            <person name="Binder M."/>
            <person name="Bloem J."/>
            <person name="Labutti K."/>
            <person name="Salamov A."/>
            <person name="Andreopoulos B."/>
            <person name="Baker S."/>
            <person name="Barry K."/>
            <person name="Bills G."/>
            <person name="Bluhm B."/>
            <person name="Cannon C."/>
            <person name="Castanera R."/>
            <person name="Culley D."/>
            <person name="Daum C."/>
            <person name="Ezra D."/>
            <person name="Gonzalez J."/>
            <person name="Henrissat B."/>
            <person name="Kuo A."/>
            <person name="Liang C."/>
            <person name="Lipzen A."/>
            <person name="Lutzoni F."/>
            <person name="Magnuson J."/>
            <person name="Mondo S."/>
            <person name="Nolan M."/>
            <person name="Ohm R."/>
            <person name="Pangilinan J."/>
            <person name="Park H.-J."/>
            <person name="Ramirez L."/>
            <person name="Alfaro M."/>
            <person name="Sun H."/>
            <person name="Tritt A."/>
            <person name="Yoshinaga Y."/>
            <person name="Zwiers L.-H."/>
            <person name="Turgeon B."/>
            <person name="Goodwin S."/>
            <person name="Spatafora J."/>
            <person name="Crous P."/>
            <person name="Grigoriev I."/>
        </authorList>
    </citation>
    <scope>NUCLEOTIDE SEQUENCE</scope>
    <source>
        <strain evidence="8">Tuck. ex Michener</strain>
    </source>
</reference>
<accession>A0A6A6H0W1</accession>